<dbReference type="InterPro" id="IPR016185">
    <property type="entry name" value="PreATP-grasp_dom_sf"/>
</dbReference>
<evidence type="ECO:0000313" key="7">
    <source>
        <dbReference type="EMBL" id="SFS33111.1"/>
    </source>
</evidence>
<dbReference type="GO" id="GO:0005524">
    <property type="term" value="F:ATP binding"/>
    <property type="evidence" value="ECO:0007669"/>
    <property type="project" value="UniProtKB-KW"/>
</dbReference>
<protein>
    <submittedName>
        <fullName evidence="7">Glutathionylspermidine synthase</fullName>
    </submittedName>
</protein>
<evidence type="ECO:0000256" key="4">
    <source>
        <dbReference type="ARBA" id="ARBA00022840"/>
    </source>
</evidence>
<dbReference type="Proteomes" id="UP000198660">
    <property type="component" value="Unassembled WGS sequence"/>
</dbReference>
<organism evidence="7 8">
    <name type="scientific">Marininema halotolerans</name>
    <dbReference type="NCBI Taxonomy" id="1155944"/>
    <lineage>
        <taxon>Bacteria</taxon>
        <taxon>Bacillati</taxon>
        <taxon>Bacillota</taxon>
        <taxon>Bacilli</taxon>
        <taxon>Bacillales</taxon>
        <taxon>Thermoactinomycetaceae</taxon>
        <taxon>Marininema</taxon>
    </lineage>
</organism>
<keyword evidence="8" id="KW-1185">Reference proteome</keyword>
<evidence type="ECO:0000256" key="5">
    <source>
        <dbReference type="ARBA" id="ARBA00022842"/>
    </source>
</evidence>
<dbReference type="Pfam" id="PF03738">
    <property type="entry name" value="GSP_synth"/>
    <property type="match status" value="1"/>
</dbReference>
<evidence type="ECO:0000256" key="3">
    <source>
        <dbReference type="ARBA" id="ARBA00022741"/>
    </source>
</evidence>
<sequence>MSKLKTSYKSCRREIYEPMQREGVFTWDRCHGAEYALAQPAPISKSLRNEMADATEALGAIFARVTKVVQGGGVSLLQELGLPEATWKAVRVGMNHENAVTLIGRFDFAMTDVGLKMLEFNSDTPTGIVEAFYVNQRVCTAWSVPSPNEGEDLRLKEAFTNYLSRLRQQGKQVDQVVFSSLGWHEEDAGTTRYLMEQSGVHAQFIPLDELRVSGDRLYTSNEDPSGVDVWYRLHALEILAEETEQDGYPTGKHVLDLIAHEKLSLINPPSAFIAQTKALQALIWNLYEAKVFLTEEECETVRKYMLPTYLYNAFKGRTAYVVKPIFGREGGGVLLCDEDGNVHHRDGEKNDWEQSMIWQERVSMEEVEAETLAGTFRGQRLWGSFLIDGKASAILARLDGPITGNLAFYQPIFLTN</sequence>
<accession>A0A1I6NYU5</accession>
<dbReference type="InterPro" id="IPR005494">
    <property type="entry name" value="GSPS_pre-ATP-grasp-like_dom"/>
</dbReference>
<name>A0A1I6NYU5_9BACL</name>
<dbReference type="Gene3D" id="3.30.1490.330">
    <property type="match status" value="1"/>
</dbReference>
<evidence type="ECO:0000259" key="6">
    <source>
        <dbReference type="Pfam" id="PF03738"/>
    </source>
</evidence>
<keyword evidence="3" id="KW-0547">Nucleotide-binding</keyword>
<dbReference type="GO" id="GO:0046872">
    <property type="term" value="F:metal ion binding"/>
    <property type="evidence" value="ECO:0007669"/>
    <property type="project" value="UniProtKB-KW"/>
</dbReference>
<keyword evidence="4" id="KW-0067">ATP-binding</keyword>
<evidence type="ECO:0000313" key="8">
    <source>
        <dbReference type="Proteomes" id="UP000198660"/>
    </source>
</evidence>
<reference evidence="8" key="1">
    <citation type="submission" date="2016-10" db="EMBL/GenBank/DDBJ databases">
        <authorList>
            <person name="Varghese N."/>
            <person name="Submissions S."/>
        </authorList>
    </citation>
    <scope>NUCLEOTIDE SEQUENCE [LARGE SCALE GENOMIC DNA]</scope>
    <source>
        <strain evidence="8">DSM 45789</strain>
    </source>
</reference>
<dbReference type="OrthoDB" id="9765517at2"/>
<proteinExistence type="predicted"/>
<dbReference type="RefSeq" id="WP_091832608.1">
    <property type="nucleotide sequence ID" value="NZ_FPAA01000001.1"/>
</dbReference>
<dbReference type="SUPFAM" id="SSF56059">
    <property type="entry name" value="Glutathione synthetase ATP-binding domain-like"/>
    <property type="match status" value="1"/>
</dbReference>
<evidence type="ECO:0000256" key="1">
    <source>
        <dbReference type="ARBA" id="ARBA00022598"/>
    </source>
</evidence>
<keyword evidence="5" id="KW-0460">Magnesium</keyword>
<keyword evidence="1" id="KW-0436">Ligase</keyword>
<dbReference type="SUPFAM" id="SSF52440">
    <property type="entry name" value="PreATP-grasp domain"/>
    <property type="match status" value="1"/>
</dbReference>
<keyword evidence="2" id="KW-0479">Metal-binding</keyword>
<evidence type="ECO:0000256" key="2">
    <source>
        <dbReference type="ARBA" id="ARBA00022723"/>
    </source>
</evidence>
<feature type="domain" description="Glutathionylspermidine synthase pre-ATP-grasp-like" evidence="6">
    <location>
        <begin position="25"/>
        <end position="412"/>
    </location>
</feature>
<dbReference type="AlphaFoldDB" id="A0A1I6NYU5"/>
<gene>
    <name evidence="7" type="ORF">SAMN05444972_101243</name>
</gene>
<dbReference type="GO" id="GO:0016874">
    <property type="term" value="F:ligase activity"/>
    <property type="evidence" value="ECO:0007669"/>
    <property type="project" value="UniProtKB-KW"/>
</dbReference>
<dbReference type="EMBL" id="FPAA01000001">
    <property type="protein sequence ID" value="SFS33111.1"/>
    <property type="molecule type" value="Genomic_DNA"/>
</dbReference>